<comment type="caution">
    <text evidence="2">The sequence shown here is derived from an EMBL/GenBank/DDBJ whole genome shotgun (WGS) entry which is preliminary data.</text>
</comment>
<organism evidence="2 4">
    <name type="scientific">Rotaria socialis</name>
    <dbReference type="NCBI Taxonomy" id="392032"/>
    <lineage>
        <taxon>Eukaryota</taxon>
        <taxon>Metazoa</taxon>
        <taxon>Spiralia</taxon>
        <taxon>Gnathifera</taxon>
        <taxon>Rotifera</taxon>
        <taxon>Eurotatoria</taxon>
        <taxon>Bdelloidea</taxon>
        <taxon>Philodinida</taxon>
        <taxon>Philodinidae</taxon>
        <taxon>Rotaria</taxon>
    </lineage>
</organism>
<dbReference type="Proteomes" id="UP000663833">
    <property type="component" value="Unassembled WGS sequence"/>
</dbReference>
<gene>
    <name evidence="3" type="ORF">GRG538_LOCUS15435</name>
    <name evidence="2" type="ORF">LUA448_LOCUS9446</name>
</gene>
<dbReference type="AlphaFoldDB" id="A0A817TBJ1"/>
<evidence type="ECO:0000256" key="1">
    <source>
        <dbReference type="SAM" id="SignalP"/>
    </source>
</evidence>
<keyword evidence="1" id="KW-0732">Signal</keyword>
<dbReference type="EMBL" id="CAJNYD010001084">
    <property type="protein sequence ID" value="CAF3315810.1"/>
    <property type="molecule type" value="Genomic_DNA"/>
</dbReference>
<dbReference type="Proteomes" id="UP000663872">
    <property type="component" value="Unassembled WGS sequence"/>
</dbReference>
<accession>A0A817TBJ1</accession>
<proteinExistence type="predicted"/>
<feature type="chain" id="PRO_5036413991" evidence="1">
    <location>
        <begin position="22"/>
        <end position="234"/>
    </location>
</feature>
<feature type="signal peptide" evidence="1">
    <location>
        <begin position="1"/>
        <end position="21"/>
    </location>
</feature>
<evidence type="ECO:0000313" key="3">
    <source>
        <dbReference type="EMBL" id="CAF3467959.1"/>
    </source>
</evidence>
<name>A0A817TBJ1_9BILA</name>
<evidence type="ECO:0000313" key="4">
    <source>
        <dbReference type="Proteomes" id="UP000663833"/>
    </source>
</evidence>
<evidence type="ECO:0000313" key="2">
    <source>
        <dbReference type="EMBL" id="CAF3315810.1"/>
    </source>
</evidence>
<reference evidence="2" key="1">
    <citation type="submission" date="2021-02" db="EMBL/GenBank/DDBJ databases">
        <authorList>
            <person name="Nowell W R."/>
        </authorList>
    </citation>
    <scope>NUCLEOTIDE SEQUENCE</scope>
</reference>
<sequence>MSRSPILFLTLCTMMTSFLDCYQNMGERKVFNIIKAVPGVGLAYGVVRGVVYAAKGDAHEAKHSVTMDLADLNPLRMPRNLAHGIASVTSDFDRGAWIGKRPIGRQFIGVNISPGIDGLHWCIHINGVIYQLVLDKNHDVKVLISSKNERNEWYERDCKEYSWYLIKTELEDFDPDVLKDYAKSFESREYRALIATGDKINCQSFVTRIFATAANISIDKARSTILLVVPNILF</sequence>
<dbReference type="EMBL" id="CAJNYT010002425">
    <property type="protein sequence ID" value="CAF3467959.1"/>
    <property type="molecule type" value="Genomic_DNA"/>
</dbReference>
<protein>
    <submittedName>
        <fullName evidence="2">Uncharacterized protein</fullName>
    </submittedName>
</protein>